<comment type="caution">
    <text evidence="2">The sequence shown here is derived from an EMBL/GenBank/DDBJ whole genome shotgun (WGS) entry which is preliminary data.</text>
</comment>
<sequence>MRAVLPLLVAIAAASPVAATTDAQLQQLIADSAKAPVVGFERTTKAELRADPKKEPALVVDRFTPKSATAGNWTLLSVDGRKPTPEELAAHAKGNINPPGFHNLHKLLSGTPSSRRDVDGKTVFLWNSLPKGAVVTPGGDISAGLSAEATMEGAKLSEVRIFAAKPIRVKIVASVNKFNVTSLYRQGANGLPVLTTQTSETDVTAPMGMGGKRRSVASFKPL</sequence>
<evidence type="ECO:0000313" key="2">
    <source>
        <dbReference type="EMBL" id="TPE58721.1"/>
    </source>
</evidence>
<name>A0A501XDR0_9SPHN</name>
<organism evidence="2 3">
    <name type="scientific">Sandaracinobacter neustonicus</name>
    <dbReference type="NCBI Taxonomy" id="1715348"/>
    <lineage>
        <taxon>Bacteria</taxon>
        <taxon>Pseudomonadati</taxon>
        <taxon>Pseudomonadota</taxon>
        <taxon>Alphaproteobacteria</taxon>
        <taxon>Sphingomonadales</taxon>
        <taxon>Sphingosinicellaceae</taxon>
        <taxon>Sandaracinobacter</taxon>
    </lineage>
</organism>
<keyword evidence="3" id="KW-1185">Reference proteome</keyword>
<reference evidence="2 3" key="1">
    <citation type="submission" date="2019-06" db="EMBL/GenBank/DDBJ databases">
        <authorList>
            <person name="Lee I."/>
            <person name="Jang G.I."/>
            <person name="Hwang C.Y."/>
        </authorList>
    </citation>
    <scope>NUCLEOTIDE SEQUENCE [LARGE SCALE GENOMIC DNA]</scope>
    <source>
        <strain evidence="2 3">PAMC 28131</strain>
    </source>
</reference>
<feature type="signal peptide" evidence="1">
    <location>
        <begin position="1"/>
        <end position="19"/>
    </location>
</feature>
<dbReference type="OrthoDB" id="193602at2"/>
<evidence type="ECO:0000256" key="1">
    <source>
        <dbReference type="SAM" id="SignalP"/>
    </source>
</evidence>
<accession>A0A501XDR0</accession>
<evidence type="ECO:0000313" key="3">
    <source>
        <dbReference type="Proteomes" id="UP000319897"/>
    </source>
</evidence>
<feature type="chain" id="PRO_5021454746" evidence="1">
    <location>
        <begin position="20"/>
        <end position="222"/>
    </location>
</feature>
<dbReference type="EMBL" id="VFSU01000034">
    <property type="protein sequence ID" value="TPE58721.1"/>
    <property type="molecule type" value="Genomic_DNA"/>
</dbReference>
<protein>
    <submittedName>
        <fullName evidence="2">Uncharacterized protein</fullName>
    </submittedName>
</protein>
<proteinExistence type="predicted"/>
<dbReference type="Proteomes" id="UP000319897">
    <property type="component" value="Unassembled WGS sequence"/>
</dbReference>
<gene>
    <name evidence="2" type="ORF">FJQ54_16890</name>
</gene>
<keyword evidence="1" id="KW-0732">Signal</keyword>
<dbReference type="RefSeq" id="WP_140929573.1">
    <property type="nucleotide sequence ID" value="NZ_VFSU01000034.1"/>
</dbReference>
<dbReference type="AlphaFoldDB" id="A0A501XDR0"/>